<comment type="cofactor">
    <cofactor evidence="1">
        <name>Zn(2+)</name>
        <dbReference type="ChEBI" id="CHEBI:29105"/>
    </cofactor>
</comment>
<dbReference type="InterPro" id="IPR051013">
    <property type="entry name" value="MBL_superfamily_lactonases"/>
</dbReference>
<keyword evidence="4" id="KW-0378">Hydrolase</keyword>
<reference evidence="7 9" key="1">
    <citation type="submission" date="2014-03" db="EMBL/GenBank/DDBJ databases">
        <title>Complete genome sequence of the Radio-Resistant Rubrobacter radiotolerans RSPS-4.</title>
        <authorList>
            <person name="Egas C.C."/>
            <person name="Barroso C.C."/>
            <person name="Froufe H.J.C."/>
            <person name="Pacheco J.J."/>
            <person name="Albuquerque L.L."/>
            <person name="da Costa M.M.S."/>
        </authorList>
    </citation>
    <scope>NUCLEOTIDE SEQUENCE [LARGE SCALE GENOMIC DNA]</scope>
    <source>
        <strain evidence="7 9">RSPS-4</strain>
    </source>
</reference>
<comment type="similarity">
    <text evidence="2">Belongs to the metallo-beta-lactamase superfamily.</text>
</comment>
<dbReference type="SUPFAM" id="SSF56281">
    <property type="entry name" value="Metallo-hydrolase/oxidoreductase"/>
    <property type="match status" value="1"/>
</dbReference>
<evidence type="ECO:0000313" key="9">
    <source>
        <dbReference type="Proteomes" id="UP000025229"/>
    </source>
</evidence>
<dbReference type="GO" id="GO:0016787">
    <property type="term" value="F:hydrolase activity"/>
    <property type="evidence" value="ECO:0007669"/>
    <property type="project" value="UniProtKB-KW"/>
</dbReference>
<keyword evidence="3" id="KW-0479">Metal-binding</keyword>
<evidence type="ECO:0000256" key="5">
    <source>
        <dbReference type="ARBA" id="ARBA00022833"/>
    </source>
</evidence>
<dbReference type="Proteomes" id="UP000025229">
    <property type="component" value="Chromosome"/>
</dbReference>
<dbReference type="AlphaFoldDB" id="A0A023X5L7"/>
<evidence type="ECO:0000313" key="7">
    <source>
        <dbReference type="EMBL" id="AHY47364.1"/>
    </source>
</evidence>
<dbReference type="STRING" id="42256.RradSPS_2081"/>
<dbReference type="Pfam" id="PF00753">
    <property type="entry name" value="Lactamase_B"/>
    <property type="match status" value="1"/>
</dbReference>
<evidence type="ECO:0000256" key="3">
    <source>
        <dbReference type="ARBA" id="ARBA00022723"/>
    </source>
</evidence>
<feature type="domain" description="Metallo-beta-lactamase" evidence="6">
    <location>
        <begin position="35"/>
        <end position="247"/>
    </location>
</feature>
<dbReference type="RefSeq" id="WP_038682539.1">
    <property type="nucleotide sequence ID" value="NZ_CP007514.1"/>
</dbReference>
<dbReference type="CDD" id="cd07729">
    <property type="entry name" value="AHL_lactonase_MBL-fold"/>
    <property type="match status" value="1"/>
</dbReference>
<dbReference type="KEGG" id="rrd:RradSPS_2081"/>
<dbReference type="Proteomes" id="UP001281130">
    <property type="component" value="Unassembled WGS sequence"/>
</dbReference>
<proteinExistence type="inferred from homology"/>
<dbReference type="PANTHER" id="PTHR42978">
    <property type="entry name" value="QUORUM-QUENCHING LACTONASE YTNP-RELATED-RELATED"/>
    <property type="match status" value="1"/>
</dbReference>
<keyword evidence="9" id="KW-1185">Reference proteome</keyword>
<evidence type="ECO:0000256" key="2">
    <source>
        <dbReference type="ARBA" id="ARBA00007749"/>
    </source>
</evidence>
<evidence type="ECO:0000313" key="8">
    <source>
        <dbReference type="EMBL" id="MDX5894768.1"/>
    </source>
</evidence>
<dbReference type="eggNOG" id="COG0491">
    <property type="taxonomic scope" value="Bacteria"/>
</dbReference>
<dbReference type="GO" id="GO:0046872">
    <property type="term" value="F:metal ion binding"/>
    <property type="evidence" value="ECO:0007669"/>
    <property type="project" value="UniProtKB-KW"/>
</dbReference>
<name>A0A023X5L7_RUBRA</name>
<organism evidence="7 9">
    <name type="scientific">Rubrobacter radiotolerans</name>
    <name type="common">Arthrobacter radiotolerans</name>
    <dbReference type="NCBI Taxonomy" id="42256"/>
    <lineage>
        <taxon>Bacteria</taxon>
        <taxon>Bacillati</taxon>
        <taxon>Actinomycetota</taxon>
        <taxon>Rubrobacteria</taxon>
        <taxon>Rubrobacterales</taxon>
        <taxon>Rubrobacteraceae</taxon>
        <taxon>Rubrobacter</taxon>
    </lineage>
</organism>
<dbReference type="Gene3D" id="3.60.15.10">
    <property type="entry name" value="Ribonuclease Z/Hydroxyacylglutathione hydrolase-like"/>
    <property type="match status" value="1"/>
</dbReference>
<gene>
    <name evidence="7" type="ORF">RradSPS_2081</name>
    <name evidence="8" type="ORF">SIL72_12120</name>
</gene>
<sequence>MADDVKLYFLECGSLKTQVQFIKMNQGLGDPYEIPVPFYLIEHPRGNVLYDGGNALEVAQDARGHWDAVVDAYEPVMSEDDFVVNQLQRLDVDPASIRYVVQSHLHLDHSGAIGNFPNAEYIVQRRELEYAYTPDWFQKPAYIRKDFDRDVRWLFLDGEHDDEYDVYGDGVIKVMFTPGHAPGHQSLLVDLENDGPMLLSADACYTMDHYNETALPGLIHSAADVASSTRKIRRKVESLGATLVTGHDPEEWPKFKKGPEFYS</sequence>
<keyword evidence="5" id="KW-0862">Zinc</keyword>
<dbReference type="EMBL" id="CP007514">
    <property type="protein sequence ID" value="AHY47364.1"/>
    <property type="molecule type" value="Genomic_DNA"/>
</dbReference>
<dbReference type="InterPro" id="IPR001279">
    <property type="entry name" value="Metallo-B-lactamas"/>
</dbReference>
<dbReference type="InterPro" id="IPR054889">
    <property type="entry name" value="AHLLactAttM"/>
</dbReference>
<dbReference type="PANTHER" id="PTHR42978:SF2">
    <property type="entry name" value="102 KBASES UNSTABLE REGION: FROM 1 TO 119443"/>
    <property type="match status" value="1"/>
</dbReference>
<dbReference type="SMART" id="SM00849">
    <property type="entry name" value="Lactamase_B"/>
    <property type="match status" value="1"/>
</dbReference>
<protein>
    <submittedName>
        <fullName evidence="7">Metallo-beta-lactamase superfamily</fullName>
    </submittedName>
    <submittedName>
        <fullName evidence="8">N-acyl homoserine lactonase family protein</fullName>
    </submittedName>
</protein>
<reference evidence="8" key="2">
    <citation type="submission" date="2023-11" db="EMBL/GenBank/DDBJ databases">
        <title>MicrobeMod: A computational toolkit for identifying prokaryotic methylation and restriction-modification with nanopore sequencing.</title>
        <authorList>
            <person name="Crits-Christoph A."/>
            <person name="Kang S.C."/>
            <person name="Lee H."/>
            <person name="Ostrov N."/>
        </authorList>
    </citation>
    <scope>NUCLEOTIDE SEQUENCE</scope>
    <source>
        <strain evidence="8">ATCC 51242</strain>
    </source>
</reference>
<dbReference type="InterPro" id="IPR036866">
    <property type="entry name" value="RibonucZ/Hydroxyglut_hydro"/>
</dbReference>
<evidence type="ECO:0000256" key="1">
    <source>
        <dbReference type="ARBA" id="ARBA00001947"/>
    </source>
</evidence>
<evidence type="ECO:0000259" key="6">
    <source>
        <dbReference type="SMART" id="SM00849"/>
    </source>
</evidence>
<dbReference type="EMBL" id="JAWXXX010000001">
    <property type="protein sequence ID" value="MDX5894768.1"/>
    <property type="molecule type" value="Genomic_DNA"/>
</dbReference>
<accession>A0A023X5L7</accession>
<dbReference type="NCBIfam" id="NF045700">
    <property type="entry name" value="AHLLactAttM"/>
    <property type="match status" value="1"/>
</dbReference>
<dbReference type="OrthoDB" id="3196337at2"/>
<evidence type="ECO:0000256" key="4">
    <source>
        <dbReference type="ARBA" id="ARBA00022801"/>
    </source>
</evidence>
<dbReference type="HOGENOM" id="CLU_030571_3_2_11"/>